<dbReference type="Gene3D" id="1.20.120.450">
    <property type="entry name" value="dinb family like domain"/>
    <property type="match status" value="1"/>
</dbReference>
<sequence>MTHNPPVSTTIDEPADDAGEVEMMLFALQRSRAQFAWKVGGLDHAALHAAQPPSAMTLAGLIKHLSLVEAQRTAECFGGPGYGRQWAGYDGPDWEWRSAADDTPEELYALWADCVARSTEALDRMLSAGGLDQPTRAADGPGPGGNLRRALVDLHDEYARHVGHADLFREAIDGLVGEDPPLPTRPSRTTRT</sequence>
<protein>
    <submittedName>
        <fullName evidence="1">Mini-circle protein</fullName>
    </submittedName>
</protein>
<accession>A0ABQ4DIX8</accession>
<keyword evidence="2" id="KW-1185">Reference proteome</keyword>
<evidence type="ECO:0000313" key="1">
    <source>
        <dbReference type="EMBL" id="GIG39308.1"/>
    </source>
</evidence>
<evidence type="ECO:0000313" key="2">
    <source>
        <dbReference type="Proteomes" id="UP000614741"/>
    </source>
</evidence>
<name>A0ABQ4DIX8_9CELL</name>
<gene>
    <name evidence="1" type="ORF">Cph01nite_10700</name>
</gene>
<dbReference type="InterPro" id="IPR034660">
    <property type="entry name" value="DinB/YfiT-like"/>
</dbReference>
<dbReference type="EMBL" id="BONP01000004">
    <property type="protein sequence ID" value="GIG39308.1"/>
    <property type="molecule type" value="Genomic_DNA"/>
</dbReference>
<dbReference type="SUPFAM" id="SSF109854">
    <property type="entry name" value="DinB/YfiT-like putative metalloenzymes"/>
    <property type="match status" value="1"/>
</dbReference>
<organism evidence="1 2">
    <name type="scientific">Cellulomonas phragmiteti</name>
    <dbReference type="NCBI Taxonomy" id="478780"/>
    <lineage>
        <taxon>Bacteria</taxon>
        <taxon>Bacillati</taxon>
        <taxon>Actinomycetota</taxon>
        <taxon>Actinomycetes</taxon>
        <taxon>Micrococcales</taxon>
        <taxon>Cellulomonadaceae</taxon>
        <taxon>Cellulomonas</taxon>
    </lineage>
</organism>
<comment type="caution">
    <text evidence="1">The sequence shown here is derived from an EMBL/GenBank/DDBJ whole genome shotgun (WGS) entry which is preliminary data.</text>
</comment>
<proteinExistence type="predicted"/>
<dbReference type="InterPro" id="IPR007061">
    <property type="entry name" value="MST-like"/>
</dbReference>
<dbReference type="Proteomes" id="UP000614741">
    <property type="component" value="Unassembled WGS sequence"/>
</dbReference>
<reference evidence="1 2" key="1">
    <citation type="submission" date="2021-01" db="EMBL/GenBank/DDBJ databases">
        <title>Whole genome shotgun sequence of Cellulomonas phragmiteti NBRC 110785.</title>
        <authorList>
            <person name="Komaki H."/>
            <person name="Tamura T."/>
        </authorList>
    </citation>
    <scope>NUCLEOTIDE SEQUENCE [LARGE SCALE GENOMIC DNA]</scope>
    <source>
        <strain evidence="1 2">NBRC 110785</strain>
    </source>
</reference>
<dbReference type="Pfam" id="PF04978">
    <property type="entry name" value="MST"/>
    <property type="match status" value="1"/>
</dbReference>
<dbReference type="RefSeq" id="WP_203671894.1">
    <property type="nucleotide sequence ID" value="NZ_BONP01000004.1"/>
</dbReference>